<evidence type="ECO:0000313" key="2">
    <source>
        <dbReference type="Proteomes" id="UP001059912"/>
    </source>
</evidence>
<accession>A0ABY5IF66</accession>
<reference evidence="1" key="1">
    <citation type="submission" date="2020-03" db="EMBL/GenBank/DDBJ databases">
        <title>Five strains of Vibrio campbellii isolated from Mariana Trench.</title>
        <authorList>
            <person name="Liang J."/>
            <person name="Zhang X.-H."/>
        </authorList>
    </citation>
    <scope>NUCLEOTIDE SEQUENCE</scope>
    <source>
        <strain evidence="1">LJC013</strain>
    </source>
</reference>
<dbReference type="EMBL" id="CP050471">
    <property type="protein sequence ID" value="UTZ32935.1"/>
    <property type="molecule type" value="Genomic_DNA"/>
</dbReference>
<organism evidence="1 2">
    <name type="scientific">Vibrio campbellii</name>
    <dbReference type="NCBI Taxonomy" id="680"/>
    <lineage>
        <taxon>Bacteria</taxon>
        <taxon>Pseudomonadati</taxon>
        <taxon>Pseudomonadota</taxon>
        <taxon>Gammaproteobacteria</taxon>
        <taxon>Vibrionales</taxon>
        <taxon>Vibrionaceae</taxon>
        <taxon>Vibrio</taxon>
    </lineage>
</organism>
<protein>
    <submittedName>
        <fullName evidence="1">Uncharacterized protein</fullName>
    </submittedName>
</protein>
<keyword evidence="2" id="KW-1185">Reference proteome</keyword>
<gene>
    <name evidence="1" type="ORF">HB762_16405</name>
</gene>
<name>A0ABY5IF66_9VIBR</name>
<proteinExistence type="predicted"/>
<sequence length="109" mass="12057">MGACRNLGRHNTVVLPTIPELECFYELPLHSGPHPSPYTINVKTQLKLVSDVIHASYYCNKAAAKSICDELIDISNNIYEDIITLSRNGALNDKFHDTYDSGGKGCCNQ</sequence>
<dbReference type="Proteomes" id="UP001059912">
    <property type="component" value="Chromosome 2"/>
</dbReference>
<evidence type="ECO:0000313" key="1">
    <source>
        <dbReference type="EMBL" id="UTZ32935.1"/>
    </source>
</evidence>